<dbReference type="GO" id="GO:0044528">
    <property type="term" value="P:regulation of mitochondrial mRNA stability"/>
    <property type="evidence" value="ECO:0007669"/>
    <property type="project" value="InterPro"/>
</dbReference>
<keyword evidence="2" id="KW-0496">Mitochondrion</keyword>
<dbReference type="PANTHER" id="PTHR21228">
    <property type="entry name" value="FAST LEU-RICH DOMAIN-CONTAINING"/>
    <property type="match status" value="1"/>
</dbReference>
<evidence type="ECO:0000256" key="1">
    <source>
        <dbReference type="ARBA" id="ARBA00004173"/>
    </source>
</evidence>
<keyword evidence="7" id="KW-0808">Transferase</keyword>
<reference evidence="7 8" key="1">
    <citation type="submission" date="2017-05" db="EMBL/GenBank/DDBJ databases">
        <title>Genome of assembly of the Bengalese finch, Lonchura striata domestica.</title>
        <authorList>
            <person name="Colquitt B.M."/>
            <person name="Brainard M.S."/>
        </authorList>
    </citation>
    <scope>NUCLEOTIDE SEQUENCE [LARGE SCALE GENOMIC DNA]</scope>
    <source>
        <strain evidence="7">White83orange57</strain>
    </source>
</reference>
<feature type="region of interest" description="Disordered" evidence="3">
    <location>
        <begin position="651"/>
        <end position="680"/>
    </location>
</feature>
<gene>
    <name evidence="7" type="primary">FASTK</name>
    <name evidence="7" type="ORF">RLOC_00006275</name>
</gene>
<evidence type="ECO:0000313" key="7">
    <source>
        <dbReference type="EMBL" id="OWK52935.1"/>
    </source>
</evidence>
<name>A0A218UGT0_9PASE</name>
<dbReference type="EMBL" id="MUZQ01000313">
    <property type="protein sequence ID" value="OWK52935.1"/>
    <property type="molecule type" value="Genomic_DNA"/>
</dbReference>
<dbReference type="GO" id="GO:0003723">
    <property type="term" value="F:RNA binding"/>
    <property type="evidence" value="ECO:0007669"/>
    <property type="project" value="TreeGrafter"/>
</dbReference>
<accession>A0A218UGT0</accession>
<dbReference type="GO" id="GO:0016301">
    <property type="term" value="F:kinase activity"/>
    <property type="evidence" value="ECO:0007669"/>
    <property type="project" value="UniProtKB-KW"/>
</dbReference>
<dbReference type="InterPro" id="IPR013584">
    <property type="entry name" value="RAP"/>
</dbReference>
<dbReference type="GO" id="GO:0005759">
    <property type="term" value="C:mitochondrial matrix"/>
    <property type="evidence" value="ECO:0007669"/>
    <property type="project" value="TreeGrafter"/>
</dbReference>
<dbReference type="Pfam" id="PF08373">
    <property type="entry name" value="RAP"/>
    <property type="match status" value="1"/>
</dbReference>
<feature type="compositionally biased region" description="Low complexity" evidence="3">
    <location>
        <begin position="713"/>
        <end position="730"/>
    </location>
</feature>
<dbReference type="InterPro" id="IPR050870">
    <property type="entry name" value="FAST_kinase"/>
</dbReference>
<feature type="region of interest" description="Disordered" evidence="3">
    <location>
        <begin position="599"/>
        <end position="621"/>
    </location>
</feature>
<proteinExistence type="predicted"/>
<feature type="domain" description="FAST kinase leucine-rich" evidence="4">
    <location>
        <begin position="395"/>
        <end position="463"/>
    </location>
</feature>
<dbReference type="GO" id="GO:0000963">
    <property type="term" value="P:mitochondrial RNA processing"/>
    <property type="evidence" value="ECO:0007669"/>
    <property type="project" value="TreeGrafter"/>
</dbReference>
<keyword evidence="7" id="KW-0418">Kinase</keyword>
<evidence type="ECO:0000313" key="8">
    <source>
        <dbReference type="Proteomes" id="UP000197619"/>
    </source>
</evidence>
<feature type="compositionally biased region" description="Low complexity" evidence="3">
    <location>
        <begin position="651"/>
        <end position="666"/>
    </location>
</feature>
<organism evidence="7 8">
    <name type="scientific">Lonchura striata</name>
    <name type="common">white-rumped munia</name>
    <dbReference type="NCBI Taxonomy" id="40157"/>
    <lineage>
        <taxon>Eukaryota</taxon>
        <taxon>Metazoa</taxon>
        <taxon>Chordata</taxon>
        <taxon>Craniata</taxon>
        <taxon>Vertebrata</taxon>
        <taxon>Euteleostomi</taxon>
        <taxon>Archelosauria</taxon>
        <taxon>Archosauria</taxon>
        <taxon>Dinosauria</taxon>
        <taxon>Saurischia</taxon>
        <taxon>Theropoda</taxon>
        <taxon>Coelurosauria</taxon>
        <taxon>Aves</taxon>
        <taxon>Neognathae</taxon>
        <taxon>Neoaves</taxon>
        <taxon>Telluraves</taxon>
        <taxon>Australaves</taxon>
        <taxon>Passeriformes</taxon>
        <taxon>Passeroidea</taxon>
        <taxon>Estrildidae</taxon>
        <taxon>Estrildinae</taxon>
        <taxon>Lonchura</taxon>
    </lineage>
</organism>
<evidence type="ECO:0000256" key="3">
    <source>
        <dbReference type="SAM" id="MobiDB-lite"/>
    </source>
</evidence>
<dbReference type="Pfam" id="PF08368">
    <property type="entry name" value="FAST_2"/>
    <property type="match status" value="1"/>
</dbReference>
<protein>
    <submittedName>
        <fullName evidence="7">Fas-activated serine/threonine kinase</fullName>
    </submittedName>
</protein>
<evidence type="ECO:0000259" key="4">
    <source>
        <dbReference type="Pfam" id="PF06743"/>
    </source>
</evidence>
<evidence type="ECO:0000259" key="5">
    <source>
        <dbReference type="Pfam" id="PF08368"/>
    </source>
</evidence>
<dbReference type="Pfam" id="PF06743">
    <property type="entry name" value="FAST_1"/>
    <property type="match status" value="1"/>
</dbReference>
<comment type="caution">
    <text evidence="7">The sequence shown here is derived from an EMBL/GenBank/DDBJ whole genome shotgun (WGS) entry which is preliminary data.</text>
</comment>
<keyword evidence="8" id="KW-1185">Reference proteome</keyword>
<evidence type="ECO:0000256" key="2">
    <source>
        <dbReference type="ARBA" id="ARBA00023128"/>
    </source>
</evidence>
<dbReference type="InterPro" id="IPR010622">
    <property type="entry name" value="FAST_Leu-rich"/>
</dbReference>
<evidence type="ECO:0000259" key="6">
    <source>
        <dbReference type="Pfam" id="PF08373"/>
    </source>
</evidence>
<feature type="compositionally biased region" description="Pro residues" evidence="3">
    <location>
        <begin position="731"/>
        <end position="741"/>
    </location>
</feature>
<dbReference type="AlphaFoldDB" id="A0A218UGT0"/>
<sequence>MLCPLLCPWLRALTRAGPRGPAARERRGAAMFPACCCAGKARPRLLLPLDPCGHGLLPAVHTDGGRGRAHGKRKSWNFIHEKMSYDTFFTMKRLIERSRSVGEVLRWVTQNPGKVSASHYPIALHKLGQLLQQQPGPPVGAGDGRGPAGQVLEQPEFHVLCQAIVSGCAKFDNFSIVNCLYAAAALGLPGESPLVRVLEDESRSRLGRFNQKDVSMVFSSVMRLHPSSPHPLVESCLSSLERHLEKERHPQTLFLLLSYYRLRAQALQGHAASDQQLINNRKILRLVRHTLGQVSAMREHELALLDEMLALCAQEANNKALEAIFSSQLFYENRQERFIRSMAEWLPRKAENLTPYTMALIAKYVARHRLREPRLLDTIANFLLKRGEQLDSKVIQKLVFPFSRMNYRPSNHGELFPKLEAILEQKAGSSPLATVNILMSMFQLSHFPQTVLHQVFSPGFITNVMSSPYALIVRRYLSLLDAAVELEFREYSGPRLDPRYRVLMFEHALTADEANRKYSYKGLVAEALRQLVGEECYRQDEVLPPGYCTDFLLWINRSGTVLPLSRVPAASRAPPATSPVTMSLRSSVLALTSDLQDFAPFAPETPSSPPGPRESGRAGRFLPALCPAPGGPCFQPPSDYYCGLSKEPSLASPGSSTLSSPSECLSAPPPGTPDCSPRASTASLFQFPIGKILEEEEEAAGCPGQEHGCFQGEQAQEQPEEQSPPASEDAGPPPSPSPCRPSPKRGPGEGPQGAEEIQRVVLSVNDKWHYCQNSDILVGSRAMRDRHLRLLGYCLVQVGGTAPLGARGHTGGLQGGATLPSFSGEGSTSWLFLPPPQKAEWGRGLEVLGIQVGQTRCHRSDIVPVPSQLPYTELEKVSGIEEAKHYLRQKLRELRF</sequence>
<feature type="region of interest" description="Disordered" evidence="3">
    <location>
        <begin position="697"/>
        <end position="754"/>
    </location>
</feature>
<comment type="subcellular location">
    <subcellularLocation>
        <location evidence="1">Mitochondrion</location>
    </subcellularLocation>
</comment>
<feature type="domain" description="FAST kinase-like protein subdomain 2" evidence="5">
    <location>
        <begin position="474"/>
        <end position="563"/>
    </location>
</feature>
<dbReference type="InterPro" id="IPR013579">
    <property type="entry name" value="FAST_2"/>
</dbReference>
<dbReference type="PANTHER" id="PTHR21228:SF4">
    <property type="entry name" value="FAS-ACTIVATED SERINE_THREONINE KINASE"/>
    <property type="match status" value="1"/>
</dbReference>
<feature type="domain" description="RAP" evidence="6">
    <location>
        <begin position="763"/>
        <end position="798"/>
    </location>
</feature>
<dbReference type="Proteomes" id="UP000197619">
    <property type="component" value="Unassembled WGS sequence"/>
</dbReference>
<dbReference type="GO" id="GO:0035770">
    <property type="term" value="C:ribonucleoprotein granule"/>
    <property type="evidence" value="ECO:0007669"/>
    <property type="project" value="TreeGrafter"/>
</dbReference>